<organism evidence="2 3">
    <name type="scientific">Thalassomonas viridans</name>
    <dbReference type="NCBI Taxonomy" id="137584"/>
    <lineage>
        <taxon>Bacteria</taxon>
        <taxon>Pseudomonadati</taxon>
        <taxon>Pseudomonadota</taxon>
        <taxon>Gammaproteobacteria</taxon>
        <taxon>Alteromonadales</taxon>
        <taxon>Colwelliaceae</taxon>
        <taxon>Thalassomonas</taxon>
    </lineage>
</organism>
<evidence type="ECO:0000256" key="1">
    <source>
        <dbReference type="SAM" id="SignalP"/>
    </source>
</evidence>
<name>A0AAE9Z6A1_9GAMM</name>
<sequence length="299" mass="32168">MFLGKKLSLLTLTVGFSLSLQASEYSPISIIECGQACDDIYDMVTKVTALEDYQHDENMLFIFTDSGVEVNSITYGQYTNHLSSNPLTSQPLIEAESGAVDVMDAALSCEYDRDYDCEAWNDIDGTLKPYIISLQNAVNSYEWSYTVTQDDIDRTNMSNRIQQNFAVGALTFLPVAKIADVIIKVVVGMSRSELLATMVAGGVTTVAMGELYKGPTKSKLKAGDILILKGGKITTVIRNGTSYSPSYIASISGGSGDGNGSNGGNNTGGSNIDYEYRPGGGGQCYRTFSNGQIIYVPCP</sequence>
<gene>
    <name evidence="2" type="ORF">SG34_008260</name>
</gene>
<evidence type="ECO:0000313" key="2">
    <source>
        <dbReference type="EMBL" id="WDE06879.1"/>
    </source>
</evidence>
<evidence type="ECO:0000313" key="3">
    <source>
        <dbReference type="Proteomes" id="UP000032352"/>
    </source>
</evidence>
<feature type="signal peptide" evidence="1">
    <location>
        <begin position="1"/>
        <end position="22"/>
    </location>
</feature>
<protein>
    <submittedName>
        <fullName evidence="2">Uncharacterized protein</fullName>
    </submittedName>
</protein>
<proteinExistence type="predicted"/>
<dbReference type="KEGG" id="tvd:SG34_008260"/>
<dbReference type="Proteomes" id="UP000032352">
    <property type="component" value="Chromosome"/>
</dbReference>
<reference evidence="2 3" key="1">
    <citation type="journal article" date="2015" name="Genome Announc.">
        <title>Draft Genome Sequences of Marine Isolates of Thalassomonas viridans and Thalassomonas actiniarum.</title>
        <authorList>
            <person name="Olonade I."/>
            <person name="van Zyl L.J."/>
            <person name="Trindade M."/>
        </authorList>
    </citation>
    <scope>NUCLEOTIDE SEQUENCE [LARGE SCALE GENOMIC DNA]</scope>
    <source>
        <strain evidence="2 3">XOM25</strain>
    </source>
</reference>
<dbReference type="EMBL" id="CP059733">
    <property type="protein sequence ID" value="WDE06879.1"/>
    <property type="molecule type" value="Genomic_DNA"/>
</dbReference>
<keyword evidence="3" id="KW-1185">Reference proteome</keyword>
<reference evidence="2 3" key="2">
    <citation type="journal article" date="2022" name="Mar. Drugs">
        <title>Bioassay-Guided Fractionation Leads to the Detection of Cholic Acid Generated by the Rare Thalassomonas sp.</title>
        <authorList>
            <person name="Pheiffer F."/>
            <person name="Schneider Y.K."/>
            <person name="Hansen E.H."/>
            <person name="Andersen J.H."/>
            <person name="Isaksson J."/>
            <person name="Busche T."/>
            <person name="R C."/>
            <person name="Kalinowski J."/>
            <person name="Zyl L.V."/>
            <person name="Trindade M."/>
        </authorList>
    </citation>
    <scope>NUCLEOTIDE SEQUENCE [LARGE SCALE GENOMIC DNA]</scope>
    <source>
        <strain evidence="2 3">XOM25</strain>
    </source>
</reference>
<keyword evidence="1" id="KW-0732">Signal</keyword>
<accession>A0AAE9Z6A1</accession>
<dbReference type="RefSeq" id="WP_044839320.1">
    <property type="nucleotide sequence ID" value="NZ_CP059733.1"/>
</dbReference>
<feature type="chain" id="PRO_5042106060" evidence="1">
    <location>
        <begin position="23"/>
        <end position="299"/>
    </location>
</feature>
<dbReference type="AlphaFoldDB" id="A0AAE9Z6A1"/>